<dbReference type="PANTHER" id="PTHR45846:SF1">
    <property type="entry name" value="TRNA-DIHYDROURIDINE(47) SYNTHASE [NAD(P)(+)]-LIKE"/>
    <property type="match status" value="1"/>
</dbReference>
<dbReference type="Proteomes" id="UP000001933">
    <property type="component" value="Chromosome"/>
</dbReference>
<dbReference type="PROSITE" id="PS01136">
    <property type="entry name" value="UPF0034"/>
    <property type="match status" value="1"/>
</dbReference>
<feature type="binding site" evidence="14">
    <location>
        <position position="71"/>
    </location>
    <ligand>
        <name>FMN</name>
        <dbReference type="ChEBI" id="CHEBI:58210"/>
    </ligand>
</feature>
<dbReference type="GO" id="GO:0000049">
    <property type="term" value="F:tRNA binding"/>
    <property type="evidence" value="ECO:0007669"/>
    <property type="project" value="UniProtKB-KW"/>
</dbReference>
<dbReference type="EMBL" id="CP000252">
    <property type="protein sequence ID" value="ABC76607.1"/>
    <property type="molecule type" value="Genomic_DNA"/>
</dbReference>
<evidence type="ECO:0000256" key="7">
    <source>
        <dbReference type="ARBA" id="ARBA00022857"/>
    </source>
</evidence>
<comment type="similarity">
    <text evidence="12">Belongs to the dus family.</text>
</comment>
<dbReference type="EC" id="1.3.1.-" evidence="12"/>
<dbReference type="FunCoup" id="Q2LR94">
    <property type="interactions" value="447"/>
</dbReference>
<keyword evidence="3" id="KW-0820">tRNA-binding</keyword>
<keyword evidence="8" id="KW-0694">RNA-binding</keyword>
<protein>
    <recommendedName>
        <fullName evidence="12">tRNA-dihydrouridine synthase</fullName>
        <ecNumber evidence="12">1.3.1.-</ecNumber>
    </recommendedName>
</protein>
<dbReference type="eggNOG" id="COG0042">
    <property type="taxonomic scope" value="Bacteria"/>
</dbReference>
<keyword evidence="7" id="KW-0521">NADP</keyword>
<evidence type="ECO:0000256" key="11">
    <source>
        <dbReference type="ARBA" id="ARBA00048802"/>
    </source>
</evidence>
<name>Q2LR94_SYNAS</name>
<evidence type="ECO:0000256" key="3">
    <source>
        <dbReference type="ARBA" id="ARBA00022555"/>
    </source>
</evidence>
<dbReference type="InterPro" id="IPR004652">
    <property type="entry name" value="DusB-like"/>
</dbReference>
<evidence type="ECO:0000256" key="9">
    <source>
        <dbReference type="ARBA" id="ARBA00023002"/>
    </source>
</evidence>
<evidence type="ECO:0000256" key="5">
    <source>
        <dbReference type="ARBA" id="ARBA00022643"/>
    </source>
</evidence>
<dbReference type="KEGG" id="sat:SYN_02436"/>
<feature type="binding site" evidence="14">
    <location>
        <begin position="225"/>
        <end position="226"/>
    </location>
    <ligand>
        <name>FMN</name>
        <dbReference type="ChEBI" id="CHEBI:58210"/>
    </ligand>
</feature>
<dbReference type="SUPFAM" id="SSF51395">
    <property type="entry name" value="FMN-linked oxidoreductases"/>
    <property type="match status" value="1"/>
</dbReference>
<dbReference type="Gene3D" id="3.20.20.70">
    <property type="entry name" value="Aldolase class I"/>
    <property type="match status" value="1"/>
</dbReference>
<evidence type="ECO:0000256" key="6">
    <source>
        <dbReference type="ARBA" id="ARBA00022694"/>
    </source>
</evidence>
<accession>Q2LR94</accession>
<feature type="binding site" evidence="14">
    <location>
        <position position="140"/>
    </location>
    <ligand>
        <name>FMN</name>
        <dbReference type="ChEBI" id="CHEBI:58210"/>
    </ligand>
</feature>
<comment type="catalytic activity">
    <reaction evidence="11">
        <text>a 5,6-dihydrouridine in tRNA + NAD(+) = a uridine in tRNA + NADH + H(+)</text>
        <dbReference type="Rhea" id="RHEA:54452"/>
        <dbReference type="Rhea" id="RHEA-COMP:13339"/>
        <dbReference type="Rhea" id="RHEA-COMP:13887"/>
        <dbReference type="ChEBI" id="CHEBI:15378"/>
        <dbReference type="ChEBI" id="CHEBI:57540"/>
        <dbReference type="ChEBI" id="CHEBI:57945"/>
        <dbReference type="ChEBI" id="CHEBI:65315"/>
        <dbReference type="ChEBI" id="CHEBI:74443"/>
    </reaction>
</comment>
<dbReference type="PIRSF" id="PIRSF006621">
    <property type="entry name" value="Dus"/>
    <property type="match status" value="1"/>
</dbReference>
<keyword evidence="5 12" id="KW-0288">FMN</keyword>
<dbReference type="InterPro" id="IPR018517">
    <property type="entry name" value="tRNA_hU_synthase_CS"/>
</dbReference>
<organism evidence="16 17">
    <name type="scientific">Syntrophus aciditrophicus (strain SB)</name>
    <dbReference type="NCBI Taxonomy" id="56780"/>
    <lineage>
        <taxon>Bacteria</taxon>
        <taxon>Pseudomonadati</taxon>
        <taxon>Thermodesulfobacteriota</taxon>
        <taxon>Syntrophia</taxon>
        <taxon>Syntrophales</taxon>
        <taxon>Syntrophaceae</taxon>
        <taxon>Syntrophus</taxon>
    </lineage>
</organism>
<comment type="cofactor">
    <cofactor evidence="1 12 14">
        <name>FMN</name>
        <dbReference type="ChEBI" id="CHEBI:58210"/>
    </cofactor>
</comment>
<evidence type="ECO:0000256" key="12">
    <source>
        <dbReference type="PIRNR" id="PIRNR006621"/>
    </source>
</evidence>
<evidence type="ECO:0000259" key="15">
    <source>
        <dbReference type="Pfam" id="PF01207"/>
    </source>
</evidence>
<dbReference type="InterPro" id="IPR001269">
    <property type="entry name" value="DUS_fam"/>
</dbReference>
<dbReference type="GO" id="GO:0050660">
    <property type="term" value="F:flavin adenine dinucleotide binding"/>
    <property type="evidence" value="ECO:0007669"/>
    <property type="project" value="InterPro"/>
</dbReference>
<keyword evidence="4 12" id="KW-0285">Flavoprotein</keyword>
<dbReference type="HOGENOM" id="CLU_013299_0_3_7"/>
<reference evidence="16 17" key="1">
    <citation type="journal article" date="2007" name="Proc. Natl. Acad. Sci. U.S.A.">
        <title>The genome of Syntrophus aciditrophicus: life at the thermodynamic limit of microbial growth.</title>
        <authorList>
            <person name="McInerney M.J."/>
            <person name="Rohlin L."/>
            <person name="Mouttaki H."/>
            <person name="Kim U."/>
            <person name="Krupp R.S."/>
            <person name="Rios-Hernandez L."/>
            <person name="Sieber J."/>
            <person name="Struchtemeyer C.G."/>
            <person name="Bhattacharyya A."/>
            <person name="Campbell J.W."/>
            <person name="Gunsalus R.P."/>
        </authorList>
    </citation>
    <scope>NUCLEOTIDE SEQUENCE [LARGE SCALE GENOMIC DNA]</scope>
    <source>
        <strain evidence="16 17">SB</strain>
    </source>
</reference>
<evidence type="ECO:0000256" key="2">
    <source>
        <dbReference type="ARBA" id="ARBA00002790"/>
    </source>
</evidence>
<evidence type="ECO:0000256" key="10">
    <source>
        <dbReference type="ARBA" id="ARBA00048205"/>
    </source>
</evidence>
<dbReference type="RefSeq" id="WP_011416641.1">
    <property type="nucleotide sequence ID" value="NC_007759.1"/>
</dbReference>
<keyword evidence="17" id="KW-1185">Reference proteome</keyword>
<dbReference type="Gene3D" id="1.10.1200.80">
    <property type="entry name" value="Putative flavin oxidoreducatase, domain 2"/>
    <property type="match status" value="1"/>
</dbReference>
<evidence type="ECO:0000256" key="13">
    <source>
        <dbReference type="PIRSR" id="PIRSR006621-1"/>
    </source>
</evidence>
<keyword evidence="14" id="KW-0547">Nucleotide-binding</keyword>
<dbReference type="InterPro" id="IPR024036">
    <property type="entry name" value="tRNA-dHydroUridine_Synthase_C"/>
</dbReference>
<evidence type="ECO:0000256" key="8">
    <source>
        <dbReference type="ARBA" id="ARBA00022884"/>
    </source>
</evidence>
<evidence type="ECO:0000313" key="16">
    <source>
        <dbReference type="EMBL" id="ABC76607.1"/>
    </source>
</evidence>
<dbReference type="InterPro" id="IPR035587">
    <property type="entry name" value="DUS-like_FMN-bd"/>
</dbReference>
<dbReference type="InParanoid" id="Q2LR94"/>
<feature type="active site" description="Proton donor" evidence="13">
    <location>
        <position position="101"/>
    </location>
</feature>
<dbReference type="OrthoDB" id="9764501at2"/>
<proteinExistence type="inferred from homology"/>
<keyword evidence="6 12" id="KW-0819">tRNA processing</keyword>
<feature type="binding site" evidence="14">
    <location>
        <begin position="17"/>
        <end position="19"/>
    </location>
    <ligand>
        <name>FMN</name>
        <dbReference type="ChEBI" id="CHEBI:58210"/>
    </ligand>
</feature>
<dbReference type="Pfam" id="PF01207">
    <property type="entry name" value="Dus"/>
    <property type="match status" value="1"/>
</dbReference>
<comment type="function">
    <text evidence="2 12">Catalyzes the synthesis of 5,6-dihydrouridine (D), a modified base found in the D-loop of most tRNAs, via the reduction of the C5-C6 double bond in target uridines.</text>
</comment>
<evidence type="ECO:0000313" key="17">
    <source>
        <dbReference type="Proteomes" id="UP000001933"/>
    </source>
</evidence>
<dbReference type="CDD" id="cd02801">
    <property type="entry name" value="DUS_like_FMN"/>
    <property type="match status" value="1"/>
</dbReference>
<dbReference type="AlphaFoldDB" id="Q2LR94"/>
<dbReference type="InterPro" id="IPR013785">
    <property type="entry name" value="Aldolase_TIM"/>
</dbReference>
<feature type="binding site" evidence="14">
    <location>
        <position position="170"/>
    </location>
    <ligand>
        <name>FMN</name>
        <dbReference type="ChEBI" id="CHEBI:58210"/>
    </ligand>
</feature>
<comment type="catalytic activity">
    <reaction evidence="10">
        <text>a 5,6-dihydrouridine in tRNA + NADP(+) = a uridine in tRNA + NADPH + H(+)</text>
        <dbReference type="Rhea" id="RHEA:23624"/>
        <dbReference type="Rhea" id="RHEA-COMP:13339"/>
        <dbReference type="Rhea" id="RHEA-COMP:13887"/>
        <dbReference type="ChEBI" id="CHEBI:15378"/>
        <dbReference type="ChEBI" id="CHEBI:57783"/>
        <dbReference type="ChEBI" id="CHEBI:58349"/>
        <dbReference type="ChEBI" id="CHEBI:65315"/>
        <dbReference type="ChEBI" id="CHEBI:74443"/>
    </reaction>
</comment>
<evidence type="ECO:0000256" key="14">
    <source>
        <dbReference type="PIRSR" id="PIRSR006621-2"/>
    </source>
</evidence>
<dbReference type="STRING" id="56780.SYN_02436"/>
<feature type="domain" description="DUS-like FMN-binding" evidence="15">
    <location>
        <begin position="14"/>
        <end position="318"/>
    </location>
</feature>
<dbReference type="PANTHER" id="PTHR45846">
    <property type="entry name" value="TRNA-DIHYDROURIDINE(47) SYNTHASE [NAD(P)(+)]-LIKE"/>
    <property type="match status" value="1"/>
</dbReference>
<dbReference type="GO" id="GO:0017150">
    <property type="term" value="F:tRNA dihydrouridine synthase activity"/>
    <property type="evidence" value="ECO:0007669"/>
    <property type="project" value="InterPro"/>
</dbReference>
<keyword evidence="9 12" id="KW-0560">Oxidoreductase</keyword>
<evidence type="ECO:0000256" key="4">
    <source>
        <dbReference type="ARBA" id="ARBA00022630"/>
    </source>
</evidence>
<evidence type="ECO:0000256" key="1">
    <source>
        <dbReference type="ARBA" id="ARBA00001917"/>
    </source>
</evidence>
<sequence>MIVIGSLIIKNNVILAPMAGISNLPFRMMAREAGCALAFTEMISANGLVRGIEKSQQYMKSCIDDKPLGVQIFGNDPTTMADAVRIVDDYGADLIDLNMGCPVKKVVKNGAGAALLKDPGLVSQILESVRKATRKPLTVKIRSGWNLQSINAVQIARIAEQQGIDAVFVHARTAVQGFAGSADWRIIEEIKNSVGIKVIGNGDVKSGADAWRMIKMTGCDGVMIGRGALGNPWIFNEALNYQSTVQTHSEPVLNERKEMILRHLERETIFLGQKEAVKRFRKHLLWYTKGIRGGASFRSRVTTISDQNLLLREIEAFFDQEEIPYQ</sequence>
<gene>
    <name evidence="16" type="ORF">SYN_02436</name>
</gene>
<dbReference type="NCBIfam" id="TIGR00737">
    <property type="entry name" value="nifR3_yhdG"/>
    <property type="match status" value="1"/>
</dbReference>